<dbReference type="Proteomes" id="UP000194141">
    <property type="component" value="Unassembled WGS sequence"/>
</dbReference>
<evidence type="ECO:0000313" key="6">
    <source>
        <dbReference type="Proteomes" id="UP000194141"/>
    </source>
</evidence>
<dbReference type="SMART" id="SM00882">
    <property type="entry name" value="CoA_trans"/>
    <property type="match status" value="1"/>
</dbReference>
<dbReference type="Pfam" id="PF01144">
    <property type="entry name" value="CoA_trans"/>
    <property type="match status" value="1"/>
</dbReference>
<keyword evidence="6" id="KW-1185">Reference proteome</keyword>
<name>A0A1X4XXL3_9BACT</name>
<dbReference type="AlphaFoldDB" id="A0A1X4XXL3"/>
<evidence type="ECO:0000256" key="2">
    <source>
        <dbReference type="ARBA" id="ARBA00022679"/>
    </source>
</evidence>
<evidence type="ECO:0000313" key="5">
    <source>
        <dbReference type="EMBL" id="OSS42282.1"/>
    </source>
</evidence>
<accession>A0A1X4XXL3</accession>
<dbReference type="PANTHER" id="PTHR43293">
    <property type="entry name" value="ACETATE COA-TRANSFERASE YDIF"/>
    <property type="match status" value="1"/>
</dbReference>
<dbReference type="PANTHER" id="PTHR43293:SF1">
    <property type="entry name" value="ACETATE COA-TRANSFERASE YDIF"/>
    <property type="match status" value="1"/>
</dbReference>
<dbReference type="GO" id="GO:0046952">
    <property type="term" value="P:ketone body catabolic process"/>
    <property type="evidence" value="ECO:0007669"/>
    <property type="project" value="InterPro"/>
</dbReference>
<dbReference type="EC" id="2.8.3.8" evidence="5"/>
<evidence type="ECO:0000256" key="3">
    <source>
        <dbReference type="PIRNR" id="PIRNR000858"/>
    </source>
</evidence>
<dbReference type="SUPFAM" id="SSF100950">
    <property type="entry name" value="NagB/RpiA/CoA transferase-like"/>
    <property type="match status" value="2"/>
</dbReference>
<evidence type="ECO:0000256" key="4">
    <source>
        <dbReference type="PIRSR" id="PIRSR000858-1"/>
    </source>
</evidence>
<dbReference type="PIRSF" id="PIRSF000858">
    <property type="entry name" value="SCOT-t"/>
    <property type="match status" value="1"/>
</dbReference>
<dbReference type="InterPro" id="IPR014388">
    <property type="entry name" value="3-oxoacid_CoA-transferase"/>
</dbReference>
<comment type="similarity">
    <text evidence="1 3">Belongs to the 3-oxoacid CoA-transferase family.</text>
</comment>
<feature type="active site" description="5-glutamyl coenzyme A thioester intermediate" evidence="4">
    <location>
        <position position="349"/>
    </location>
</feature>
<comment type="caution">
    <text evidence="5">The sequence shown here is derived from an EMBL/GenBank/DDBJ whole genome shotgun (WGS) entry which is preliminary data.</text>
</comment>
<reference evidence="5 6" key="1">
    <citation type="journal article" date="2017" name="Front. Microbiol.">
        <title>Genome Sequence of Desulfurella amilsii Strain TR1 and Comparative Genomics of Desulfurellaceae Family.</title>
        <authorList>
            <person name="Florentino A.P."/>
            <person name="Stams A.J."/>
            <person name="Sanchez-Andrea I."/>
        </authorList>
    </citation>
    <scope>NUCLEOTIDE SEQUENCE [LARGE SCALE GENOMIC DNA]</scope>
    <source>
        <strain evidence="5 6">TR1</strain>
    </source>
</reference>
<dbReference type="InterPro" id="IPR037171">
    <property type="entry name" value="NagB/RpiA_transferase-like"/>
</dbReference>
<organism evidence="5 6">
    <name type="scientific">Desulfurella amilsii</name>
    <dbReference type="NCBI Taxonomy" id="1562698"/>
    <lineage>
        <taxon>Bacteria</taxon>
        <taxon>Pseudomonadati</taxon>
        <taxon>Campylobacterota</taxon>
        <taxon>Desulfurellia</taxon>
        <taxon>Desulfurellales</taxon>
        <taxon>Desulfurellaceae</taxon>
        <taxon>Desulfurella</taxon>
    </lineage>
</organism>
<dbReference type="OrthoDB" id="9805230at2"/>
<dbReference type="STRING" id="1562698.DESAMIL20_1835"/>
<sequence length="554" mass="60098">MGHGKVVNVSDALSVIKDGDVVAISGFNLSTAPEYLILELFEQYKKTGHPNNLFIISDTLPAVADRGLDKVFGELYQDKDQKFIRGTLMPFIGWSPALMKMTLENRIEVYSFAIGTTSYWFREVASNRPGLLSKVGIGTFLDPRIDGGASNEIAKEKKTCKVDVLTINGEEWLLYQAPTPDVTLIRGTTADEDGNISMEEEGIYGTVLNMAQAAKALPNQGKVICQVKYVARKDTIPTREVIVPAPLIDYVVVAPDAEKYHKISGSYVYDPRLAGHVKAKKTKELEELLPAPNQIRDRIAAGRILIEVMKTAAKLKKPLFGNLGIGIPVYASWLAGELGLSNLLALTVEPGPIGGIALVGPDFGVAISPQAIIPMPDMFTNYEGGIIDFAALGFMEIDSKGNLNPSYSSTKVSGPGGFPVISSGSPRTFFAGGFTAGKFDIDAAKGKLIIKSDGNILKFNEKIVKIVFSGPQAVKAKKEILYVTERAVFGLNENGLILKEIAPGVDLEKDILAKMNFKPQIANKLETMPECLFHPSLDPLKEHIDDILEEAGLI</sequence>
<protein>
    <submittedName>
        <fullName evidence="5">Acetyl-CoA:acetoacetyl-CoA transferase, alpha subunit</fullName>
        <ecNumber evidence="5">2.8.3.8</ecNumber>
    </submittedName>
</protein>
<dbReference type="InterPro" id="IPR004165">
    <property type="entry name" value="CoA_trans_fam_I"/>
</dbReference>
<keyword evidence="2 3" id="KW-0808">Transferase</keyword>
<dbReference type="EMBL" id="MDSU01000018">
    <property type="protein sequence ID" value="OSS42282.1"/>
    <property type="molecule type" value="Genomic_DNA"/>
</dbReference>
<dbReference type="GO" id="GO:0008775">
    <property type="term" value="F:acetate CoA-transferase activity"/>
    <property type="evidence" value="ECO:0007669"/>
    <property type="project" value="UniProtKB-EC"/>
</dbReference>
<dbReference type="RefSeq" id="WP_086034537.1">
    <property type="nucleotide sequence ID" value="NZ_MDSU01000018.1"/>
</dbReference>
<dbReference type="Gene3D" id="3.40.1080.10">
    <property type="entry name" value="Glutaconate Coenzyme A-transferase"/>
    <property type="match status" value="2"/>
</dbReference>
<gene>
    <name evidence="5" type="ORF">DESAMIL20_1835</name>
</gene>
<evidence type="ECO:0000256" key="1">
    <source>
        <dbReference type="ARBA" id="ARBA00007154"/>
    </source>
</evidence>
<proteinExistence type="inferred from homology"/>